<proteinExistence type="predicted"/>
<dbReference type="OrthoDB" id="41015at2157"/>
<dbReference type="PROSITE" id="PS50263">
    <property type="entry name" value="CN_HYDROLASE"/>
    <property type="match status" value="1"/>
</dbReference>
<protein>
    <submittedName>
        <fullName evidence="3">Hydrolase</fullName>
    </submittedName>
</protein>
<comment type="caution">
    <text evidence="3">The sequence shown here is derived from an EMBL/GenBank/DDBJ whole genome shotgun (WGS) entry which is preliminary data.</text>
</comment>
<dbReference type="AlphaFoldDB" id="A0A2P4NMN1"/>
<organism evidence="3 4">
    <name type="scientific">Haloferax marisrubri</name>
    <dbReference type="NCBI Taxonomy" id="1544719"/>
    <lineage>
        <taxon>Archaea</taxon>
        <taxon>Methanobacteriati</taxon>
        <taxon>Methanobacteriota</taxon>
        <taxon>Stenosarchaea group</taxon>
        <taxon>Halobacteria</taxon>
        <taxon>Halobacteriales</taxon>
        <taxon>Haloferacaceae</taxon>
        <taxon>Haloferax</taxon>
    </lineage>
</organism>
<evidence type="ECO:0000256" key="1">
    <source>
        <dbReference type="ARBA" id="ARBA00022801"/>
    </source>
</evidence>
<evidence type="ECO:0000313" key="3">
    <source>
        <dbReference type="EMBL" id="POG54409.1"/>
    </source>
</evidence>
<dbReference type="SUPFAM" id="SSF56317">
    <property type="entry name" value="Carbon-nitrogen hydrolase"/>
    <property type="match status" value="1"/>
</dbReference>
<sequence length="282" mass="31339">MSRFVAAACQLDSRDDKAANVERALGLLDEAAADGADFVAFPEMTTFIGPEERFAEVAESLDGPTIQRFSEKAREHGVFVHTGSFFERIPDSDRVYNTSALIGPGGEVLDTYRKVHLFDIELDGSVEHRESDYVAPGDRTVTVDTDLATFGLSICYDLRFPGLYRTMAQSGANVLLVPAAFTMHTGKDHWEPLIRARAIENQAYVIAPGQIGDKPSWVETYGRTLVVDPWGNVISKARDREEVVTATIDLSHLDDIRRDMQTLQHARPDVYERSDEVSRGSE</sequence>
<dbReference type="InterPro" id="IPR036526">
    <property type="entry name" value="C-N_Hydrolase_sf"/>
</dbReference>
<keyword evidence="1 3" id="KW-0378">Hydrolase</keyword>
<feature type="domain" description="CN hydrolase" evidence="2">
    <location>
        <begin position="4"/>
        <end position="250"/>
    </location>
</feature>
<accession>A0A2P4NMN1</accession>
<name>A0A2P4NMN1_9EURY</name>
<evidence type="ECO:0000313" key="4">
    <source>
        <dbReference type="Proteomes" id="UP000053621"/>
    </source>
</evidence>
<dbReference type="InterPro" id="IPR045254">
    <property type="entry name" value="Nit1/2_C-N_Hydrolase"/>
</dbReference>
<dbReference type="Gene3D" id="3.60.110.10">
    <property type="entry name" value="Carbon-nitrogen hydrolase"/>
    <property type="match status" value="1"/>
</dbReference>
<dbReference type="GO" id="GO:0016811">
    <property type="term" value="F:hydrolase activity, acting on carbon-nitrogen (but not peptide) bonds, in linear amides"/>
    <property type="evidence" value="ECO:0007669"/>
    <property type="project" value="InterPro"/>
</dbReference>
<dbReference type="InterPro" id="IPR001110">
    <property type="entry name" value="UPF0012_CS"/>
</dbReference>
<reference evidence="3" key="1">
    <citation type="submission" date="2017-08" db="EMBL/GenBank/DDBJ databases">
        <title>Haloferax marisrubri sp. nov., isolated from the Discovery deep brine-seawater interface in the Red Sea.</title>
        <authorList>
            <person name="Zhang G."/>
            <person name="Stingl U."/>
        </authorList>
    </citation>
    <scope>NUCLEOTIDE SEQUENCE [LARGE SCALE GENOMIC DNA]</scope>
    <source>
        <strain evidence="3">SB3</strain>
    </source>
</reference>
<dbReference type="InterPro" id="IPR003010">
    <property type="entry name" value="C-N_Hydrolase"/>
</dbReference>
<evidence type="ECO:0000259" key="2">
    <source>
        <dbReference type="PROSITE" id="PS50263"/>
    </source>
</evidence>
<dbReference type="EMBL" id="LOPW02000018">
    <property type="protein sequence ID" value="POG54409.1"/>
    <property type="molecule type" value="Genomic_DNA"/>
</dbReference>
<dbReference type="PANTHER" id="PTHR23088">
    <property type="entry name" value="NITRILASE-RELATED"/>
    <property type="match status" value="1"/>
</dbReference>
<dbReference type="Pfam" id="PF00795">
    <property type="entry name" value="CN_hydrolase"/>
    <property type="match status" value="1"/>
</dbReference>
<dbReference type="RefSeq" id="WP_058568170.1">
    <property type="nucleotide sequence ID" value="NZ_LOPW02000018.1"/>
</dbReference>
<keyword evidence="4" id="KW-1185">Reference proteome</keyword>
<dbReference type="CDD" id="cd07572">
    <property type="entry name" value="nit"/>
    <property type="match status" value="1"/>
</dbReference>
<dbReference type="Proteomes" id="UP000053621">
    <property type="component" value="Unassembled WGS sequence"/>
</dbReference>
<dbReference type="PANTHER" id="PTHR23088:SF27">
    <property type="entry name" value="DEAMINATED GLUTATHIONE AMIDASE"/>
    <property type="match status" value="1"/>
</dbReference>
<dbReference type="PROSITE" id="PS01227">
    <property type="entry name" value="UPF0012"/>
    <property type="match status" value="1"/>
</dbReference>
<gene>
    <name evidence="3" type="ORF">AUR65_017455</name>
</gene>